<keyword evidence="1" id="KW-0812">Transmembrane</keyword>
<name>W4LP84_ENTF1</name>
<organism evidence="2 3">
    <name type="scientific">Entotheonella factor</name>
    <dbReference type="NCBI Taxonomy" id="1429438"/>
    <lineage>
        <taxon>Bacteria</taxon>
        <taxon>Pseudomonadati</taxon>
        <taxon>Nitrospinota/Tectimicrobiota group</taxon>
        <taxon>Candidatus Tectimicrobiota</taxon>
        <taxon>Candidatus Entotheonellia</taxon>
        <taxon>Candidatus Entotheonellales</taxon>
        <taxon>Candidatus Entotheonellaceae</taxon>
        <taxon>Candidatus Entotheonella</taxon>
    </lineage>
</organism>
<dbReference type="PANTHER" id="PTHR32432">
    <property type="entry name" value="CELL DIVISION PROTEIN FTSA-RELATED"/>
    <property type="match status" value="1"/>
</dbReference>
<keyword evidence="3" id="KW-1185">Reference proteome</keyword>
<accession>W4LP84</accession>
<evidence type="ECO:0000313" key="3">
    <source>
        <dbReference type="Proteomes" id="UP000019141"/>
    </source>
</evidence>
<feature type="transmembrane region" description="Helical" evidence="1">
    <location>
        <begin position="330"/>
        <end position="350"/>
    </location>
</feature>
<keyword evidence="1" id="KW-1133">Transmembrane helix</keyword>
<dbReference type="InterPro" id="IPR050696">
    <property type="entry name" value="FtsA/MreB"/>
</dbReference>
<dbReference type="Gene3D" id="3.30.1490.300">
    <property type="match status" value="1"/>
</dbReference>
<proteinExistence type="predicted"/>
<reference evidence="2 3" key="1">
    <citation type="journal article" date="2014" name="Nature">
        <title>An environmental bacterial taxon with a large and distinct metabolic repertoire.</title>
        <authorList>
            <person name="Wilson M.C."/>
            <person name="Mori T."/>
            <person name="Ruckert C."/>
            <person name="Uria A.R."/>
            <person name="Helf M.J."/>
            <person name="Takada K."/>
            <person name="Gernert C."/>
            <person name="Steffens U.A."/>
            <person name="Heycke N."/>
            <person name="Schmitt S."/>
            <person name="Rinke C."/>
            <person name="Helfrich E.J."/>
            <person name="Brachmann A.O."/>
            <person name="Gurgui C."/>
            <person name="Wakimoto T."/>
            <person name="Kracht M."/>
            <person name="Crusemann M."/>
            <person name="Hentschel U."/>
            <person name="Abe I."/>
            <person name="Matsunaga S."/>
            <person name="Kalinowski J."/>
            <person name="Takeyama H."/>
            <person name="Piel J."/>
        </authorList>
    </citation>
    <scope>NUCLEOTIDE SEQUENCE [LARGE SCALE GENOMIC DNA]</scope>
    <source>
        <strain evidence="3">TSY1</strain>
    </source>
</reference>
<dbReference type="Proteomes" id="UP000019141">
    <property type="component" value="Unassembled WGS sequence"/>
</dbReference>
<dbReference type="PANTHER" id="PTHR32432:SF3">
    <property type="entry name" value="ETHANOLAMINE UTILIZATION PROTEIN EUTJ"/>
    <property type="match status" value="1"/>
</dbReference>
<dbReference type="EMBL" id="AZHW01000404">
    <property type="protein sequence ID" value="ETW99767.1"/>
    <property type="molecule type" value="Genomic_DNA"/>
</dbReference>
<sequence length="497" mass="54492">MPKQVLGIELGTEHVAVVQVIGTSKAYDVTTAVSRAVSPSSDSDDPFRPHQAVLEILLDTHRLRGDSIVVSLPAAQTVMRNLTLPFRDPRRIRQVIKYTMDDHMPFDPDEVVADFQVLPGATSSQTPVIAAAVPQVLIADTLAIFHEIGLEPTIIDVDVSGLSNAAQLGLSSLPERTLLVDIHPERALLTLHDQGKPFFARSWPNGWPQGAGTIETYAVRMSKQIQRTVYAYENALQHSFDAESLVVSGVPEEDYSALAAVLQQSLGIPIEPWAHTAEAFRGNAIAEGNRQTVVALGLALRGLHRQTEGFNLRREQFALHQDLQEIRGRLVVVGCMLVLLAAMGIGRLYLDTHFKAQRLQQLKTDIAQIFQAALPNERSVQPVFQMQEKVEELRNRLRNFGGLTGTQLSGLEALREISEKVPPGNELTLNVDSLTITANTVDISGVTGSIEDVVKLRDALETSTAIDEAKIIRNKKEADKVAFKLTITIAKSQDPIT</sequence>
<dbReference type="Pfam" id="PF11104">
    <property type="entry name" value="PilM_2"/>
    <property type="match status" value="1"/>
</dbReference>
<dbReference type="HOGENOM" id="CLU_515494_0_0_7"/>
<gene>
    <name evidence="2" type="ORF">ETSY1_13795</name>
</gene>
<dbReference type="InterPro" id="IPR005883">
    <property type="entry name" value="PilM"/>
</dbReference>
<comment type="caution">
    <text evidence="2">The sequence shown here is derived from an EMBL/GenBank/DDBJ whole genome shotgun (WGS) entry which is preliminary data.</text>
</comment>
<evidence type="ECO:0000256" key="1">
    <source>
        <dbReference type="SAM" id="Phobius"/>
    </source>
</evidence>
<dbReference type="SUPFAM" id="SSF53067">
    <property type="entry name" value="Actin-like ATPase domain"/>
    <property type="match status" value="1"/>
</dbReference>
<protein>
    <recommendedName>
        <fullName evidence="4">GspL periplasmic domain-containing protein</fullName>
    </recommendedName>
</protein>
<dbReference type="Gene3D" id="3.30.420.40">
    <property type="match status" value="2"/>
</dbReference>
<dbReference type="AlphaFoldDB" id="W4LP84"/>
<evidence type="ECO:0000313" key="2">
    <source>
        <dbReference type="EMBL" id="ETW99767.1"/>
    </source>
</evidence>
<keyword evidence="1" id="KW-0472">Membrane</keyword>
<dbReference type="InterPro" id="IPR043129">
    <property type="entry name" value="ATPase_NBD"/>
</dbReference>
<evidence type="ECO:0008006" key="4">
    <source>
        <dbReference type="Google" id="ProtNLM"/>
    </source>
</evidence>